<protein>
    <submittedName>
        <fullName evidence="1">T2D23.7 protein</fullName>
    </submittedName>
</protein>
<dbReference type="AlphaFoldDB" id="Q9LMI2"/>
<proteinExistence type="predicted"/>
<reference key="1">
    <citation type="journal article" date="2000" name="Nature">
        <title>Sequence and analysis of chromosome 1 of the plant Arabidopsis thaliana.</title>
        <authorList>
            <person name="Theologis A."/>
            <person name="Ecker J.R."/>
            <person name="Palm C.J."/>
            <person name="Federspiel N.A."/>
            <person name="Kaul S."/>
            <person name="White O."/>
            <person name="Alonso J."/>
            <person name="Altafi H."/>
            <person name="Araujo R."/>
            <person name="Bowman C.L."/>
            <person name="Brooks S.Y."/>
            <person name="Buehler E."/>
            <person name="Chan A."/>
            <person name="Chao Q."/>
            <person name="Chen H."/>
            <person name="Cheuk R.F."/>
            <person name="Chin C.W."/>
            <person name="Chung M.K."/>
            <person name="Conn L."/>
            <person name="Conway A.B."/>
            <person name="Conway A.R."/>
            <person name="Creasy T.H."/>
            <person name="Dewar K."/>
            <person name="Dunn P."/>
            <person name="Etgu P."/>
            <person name="Feldblyum T.V."/>
            <person name="Feng J."/>
            <person name="Fong B."/>
            <person name="Fujii C.Y."/>
            <person name="Gill J.E."/>
            <person name="Goldsmith A.D."/>
            <person name="Haas B."/>
            <person name="Hansen N.F."/>
            <person name="Hughes B."/>
            <person name="Huizar L."/>
            <person name="Hunter J.L."/>
            <person name="Jenkins J."/>
            <person name="Johnson-Hopson C."/>
            <person name="Khan S."/>
            <person name="Khaykin E."/>
            <person name="Kim C.J."/>
            <person name="Koo H.L."/>
            <person name="Kremenetskaia I."/>
            <person name="Kurtz D.B."/>
            <person name="Kwan A."/>
            <person name="Lam B."/>
            <person name="Langin-Hooper S."/>
            <person name="Lee A."/>
            <person name="Lee J.M."/>
            <person name="Lenz C.A."/>
            <person name="Li J.H."/>
            <person name="Li Y."/>
            <person name="Lin X."/>
            <person name="Liu S.X."/>
            <person name="Liu Z.A."/>
            <person name="Luros J.S."/>
            <person name="Maiti R."/>
            <person name="Marziali A."/>
            <person name="Militscher J."/>
            <person name="Miranda M."/>
            <person name="Nguyen M."/>
            <person name="Nierman W.C."/>
            <person name="Osborne B.I."/>
            <person name="Pai G."/>
            <person name="Peterson J."/>
            <person name="Pham P.K."/>
            <person name="Rizzo M."/>
            <person name="Rooney T."/>
            <person name="Rowley D."/>
            <person name="Sakano H."/>
            <person name="Salzberg S.L."/>
            <person name="Schwartz J.R."/>
            <person name="Shinn P."/>
            <person name="Southwick A.M."/>
            <person name="Sun H."/>
            <person name="Tallon L.J."/>
            <person name="Tambunga G."/>
            <person name="Toriumi M.J."/>
            <person name="Town C.D."/>
            <person name="Utterback T."/>
            <person name="Van Aken S."/>
            <person name="Vaysberg M."/>
            <person name="Vysotskaia V.S."/>
            <person name="Walker M."/>
            <person name="Wu D."/>
            <person name="Yu G."/>
            <person name="Fraser C.M."/>
            <person name="Venter J.C."/>
            <person name="Davis R.W."/>
        </authorList>
    </citation>
    <scope>NUCLEOTIDE SEQUENCE [LARGE SCALE GENOMIC DNA]</scope>
    <source>
        <strain>cv. Columbia</strain>
    </source>
</reference>
<dbReference type="PIR" id="E86199">
    <property type="entry name" value="E86199"/>
</dbReference>
<accession>Q9LMI2</accession>
<gene>
    <name evidence="1" type="primary">T2D23.7</name>
</gene>
<sequence length="230" mass="26886">MKKSVKVKSMTGNSTSAMSEFRNSLHRMRGSFRKLRGTMTHEQHIIRSNRQVKPRTKDLTQQKLVSAMKCSIQNIKTNIKEYSCRVKMQKRIKRKQRDLGSLTHFRLHQPLNIVGTRNYQHSVMKYTDHYVGSSIKARHMKNFIQWDAMSNDRTAHLSIMINLRNTQQHRIDTAFFRFLVAIEEDAAYNELKRYRGKLLINRKREAASIFAGSRGSAKSFAGGQRKRLSR</sequence>
<dbReference type="EMBL" id="AC068143">
    <property type="protein sequence ID" value="AAF82165.1"/>
    <property type="molecule type" value="Genomic_DNA"/>
</dbReference>
<reference evidence="1" key="2">
    <citation type="submission" date="2001-01" db="EMBL/GenBank/DDBJ databases">
        <title>The sequence of BAC T2D23 from Arabidopsis thaliana chromosome 1.</title>
        <authorList>
            <person name="Liu S.X."/>
            <person name="Vaysberg M."/>
            <person name="Etgu P."/>
            <person name="Lee J.M."/>
            <person name="Lenz C."/>
            <person name="Pham P."/>
            <person name="Sakano H."/>
            <person name="Toriumi M."/>
            <person name="Yu G."/>
            <person name="Chan A."/>
            <person name="Chung M."/>
            <person name="Goldsmith A."/>
            <person name="Liu A."/>
            <person name="Smith A."/>
            <person name="Altafi H."/>
            <person name="Brooks S."/>
            <person name="Buehler E."/>
            <person name="Chao Q."/>
            <person name="Conn L."/>
            <person name="Conway A.B."/>
            <person name="Hansen N.F."/>
            <person name="Johnson-Hopson C."/>
            <person name="Khan S."/>
            <person name="Kim C."/>
            <person name="Lam B."/>
            <person name="Miranda M."/>
            <person name="Nguyen M."/>
            <person name="Palm C.J."/>
            <person name="Shinn P."/>
            <person name="Southwick A."/>
            <person name="Davis R.W."/>
            <person name="Ecker J.R."/>
            <person name="Federspiel N.A."/>
            <person name="Theologis A."/>
        </authorList>
    </citation>
    <scope>NUCLEOTIDE SEQUENCE</scope>
</reference>
<organism evidence="1">
    <name type="scientific">Arabidopsis thaliana</name>
    <name type="common">Mouse-ear cress</name>
    <dbReference type="NCBI Taxonomy" id="3702"/>
    <lineage>
        <taxon>Eukaryota</taxon>
        <taxon>Viridiplantae</taxon>
        <taxon>Streptophyta</taxon>
        <taxon>Embryophyta</taxon>
        <taxon>Tracheophyta</taxon>
        <taxon>Spermatophyta</taxon>
        <taxon>Magnoliopsida</taxon>
        <taxon>eudicotyledons</taxon>
        <taxon>Gunneridae</taxon>
        <taxon>Pentapetalae</taxon>
        <taxon>rosids</taxon>
        <taxon>malvids</taxon>
        <taxon>Brassicales</taxon>
        <taxon>Brassicaceae</taxon>
        <taxon>Camelineae</taxon>
        <taxon>Arabidopsis</taxon>
    </lineage>
</organism>
<evidence type="ECO:0000313" key="1">
    <source>
        <dbReference type="EMBL" id="AAF82165.1"/>
    </source>
</evidence>
<name>Q9LMI2_ARATH</name>